<name>A0ABT0VP76_STRGI</name>
<accession>A0ABT0VP76</accession>
<evidence type="ECO:0000256" key="2">
    <source>
        <dbReference type="SAM" id="Phobius"/>
    </source>
</evidence>
<dbReference type="PROSITE" id="PS50011">
    <property type="entry name" value="PROTEIN_KINASE_DOM"/>
    <property type="match status" value="1"/>
</dbReference>
<keyword evidence="2" id="KW-0812">Transmembrane</keyword>
<dbReference type="Gene3D" id="1.10.510.10">
    <property type="entry name" value="Transferase(Phosphotransferase) domain 1"/>
    <property type="match status" value="1"/>
</dbReference>
<evidence type="ECO:0000256" key="1">
    <source>
        <dbReference type="SAM" id="MobiDB-lite"/>
    </source>
</evidence>
<comment type="caution">
    <text evidence="4">The sequence shown here is derived from an EMBL/GenBank/DDBJ whole genome shotgun (WGS) entry which is preliminary data.</text>
</comment>
<dbReference type="SUPFAM" id="SSF56112">
    <property type="entry name" value="Protein kinase-like (PK-like)"/>
    <property type="match status" value="1"/>
</dbReference>
<keyword evidence="5" id="KW-1185">Reference proteome</keyword>
<evidence type="ECO:0000313" key="4">
    <source>
        <dbReference type="EMBL" id="MCM2513032.1"/>
    </source>
</evidence>
<evidence type="ECO:0000313" key="5">
    <source>
        <dbReference type="Proteomes" id="UP001523263"/>
    </source>
</evidence>
<protein>
    <recommendedName>
        <fullName evidence="3">Protein kinase domain-containing protein</fullName>
    </recommendedName>
</protein>
<feature type="domain" description="Protein kinase" evidence="3">
    <location>
        <begin position="39"/>
        <end position="312"/>
    </location>
</feature>
<dbReference type="Proteomes" id="UP001523263">
    <property type="component" value="Unassembled WGS sequence"/>
</dbReference>
<keyword evidence="2" id="KW-0472">Membrane</keyword>
<sequence>MLTPHGQRPTLCDYQAAVARLEQCSEDPVLKRCRPRLATDGQPGADGGTFGAVYRLDDPQNGRGWALKCFLRDEPHRERRYREITKCLVGARGTWHTEVRYLENGLWVRGQWWPVVLMEWVPGLRLTDWIDRLLDQRPGTAGEELRRLAHRFAGAVYQMHRSGISHGDLQSGNVLVVPGTQVRFVDYDAMTAPGWLTPPRRENGHPDFRLPHEGERGPDGATELLHTAASTGTGGCVFTTGTSTGIPLQEPDALVAVHRDRFPSHVIHASLVMLGHDVSLWDALHRPGSDHLLLSRADFRDPAGSPAWHELLHHGTRGVRDAAAELRALLDCPADLQPDLEPRPEVASDETILRAMALRLEAEPPPATRRPFLDMDAFTAPGSRLGVSRTPPSPGTAGGIPQQAGARHPVPAPDPAAQASDPAERLGPGPDRPPHGARPGGREEPVQPRRDDVRPVPLRPTRLVIRSVSFVLLLAVLAVALSAVLR</sequence>
<dbReference type="InterPro" id="IPR011009">
    <property type="entry name" value="Kinase-like_dom_sf"/>
</dbReference>
<proteinExistence type="predicted"/>
<gene>
    <name evidence="4" type="ORF">NC658_07120</name>
</gene>
<reference evidence="4 5" key="1">
    <citation type="submission" date="2022-06" db="EMBL/GenBank/DDBJ databases">
        <title>Whole genome sequence of Streptomyces griseoincarnatus RB7AG.</title>
        <authorList>
            <person name="Ray L."/>
            <person name="Behera S."/>
            <person name="Panda A.N."/>
        </authorList>
    </citation>
    <scope>NUCLEOTIDE SEQUENCE [LARGE SCALE GENOMIC DNA]</scope>
    <source>
        <strain evidence="4 5">RB7AG</strain>
    </source>
</reference>
<dbReference type="InterPro" id="IPR000719">
    <property type="entry name" value="Prot_kinase_dom"/>
</dbReference>
<organism evidence="4 5">
    <name type="scientific">Streptomyces griseoincarnatus</name>
    <dbReference type="NCBI Taxonomy" id="29305"/>
    <lineage>
        <taxon>Bacteria</taxon>
        <taxon>Bacillati</taxon>
        <taxon>Actinomycetota</taxon>
        <taxon>Actinomycetes</taxon>
        <taxon>Kitasatosporales</taxon>
        <taxon>Streptomycetaceae</taxon>
        <taxon>Streptomyces</taxon>
        <taxon>Streptomyces griseoincarnatus group</taxon>
    </lineage>
</organism>
<evidence type="ECO:0000259" key="3">
    <source>
        <dbReference type="PROSITE" id="PS50011"/>
    </source>
</evidence>
<dbReference type="RefSeq" id="WP_251097758.1">
    <property type="nucleotide sequence ID" value="NZ_JAMQBH010000002.1"/>
</dbReference>
<feature type="region of interest" description="Disordered" evidence="1">
    <location>
        <begin position="364"/>
        <end position="454"/>
    </location>
</feature>
<feature type="transmembrane region" description="Helical" evidence="2">
    <location>
        <begin position="463"/>
        <end position="485"/>
    </location>
</feature>
<dbReference type="EMBL" id="JAMQBH010000002">
    <property type="protein sequence ID" value="MCM2513032.1"/>
    <property type="molecule type" value="Genomic_DNA"/>
</dbReference>
<keyword evidence="2" id="KW-1133">Transmembrane helix</keyword>
<feature type="compositionally biased region" description="Basic and acidic residues" evidence="1">
    <location>
        <begin position="440"/>
        <end position="454"/>
    </location>
</feature>